<feature type="region of interest" description="Disordered" evidence="3">
    <location>
        <begin position="1"/>
        <end position="20"/>
    </location>
</feature>
<evidence type="ECO:0000256" key="1">
    <source>
        <dbReference type="ARBA" id="ARBA00010574"/>
    </source>
</evidence>
<dbReference type="GO" id="GO:0017148">
    <property type="term" value="P:negative regulation of translation"/>
    <property type="evidence" value="ECO:0007669"/>
    <property type="project" value="UniProtKB-UniRule"/>
</dbReference>
<dbReference type="PANTHER" id="PTHR21043">
    <property type="entry name" value="IOJAP SUPERFAMILY ORTHOLOG"/>
    <property type="match status" value="1"/>
</dbReference>
<gene>
    <name evidence="2 4" type="primary">rsfS</name>
    <name evidence="4" type="ORF">H2LOC_016245</name>
</gene>
<dbReference type="Proteomes" id="UP000309061">
    <property type="component" value="Chromosome"/>
</dbReference>
<dbReference type="NCBIfam" id="TIGR00090">
    <property type="entry name" value="rsfS_iojap_ybeB"/>
    <property type="match status" value="1"/>
</dbReference>
<dbReference type="InterPro" id="IPR043519">
    <property type="entry name" value="NT_sf"/>
</dbReference>
<organism evidence="4 5">
    <name type="scientific">Methylocystis heyeri</name>
    <dbReference type="NCBI Taxonomy" id="391905"/>
    <lineage>
        <taxon>Bacteria</taxon>
        <taxon>Pseudomonadati</taxon>
        <taxon>Pseudomonadota</taxon>
        <taxon>Alphaproteobacteria</taxon>
        <taxon>Hyphomicrobiales</taxon>
        <taxon>Methylocystaceae</taxon>
        <taxon>Methylocystis</taxon>
    </lineage>
</organism>
<evidence type="ECO:0000256" key="2">
    <source>
        <dbReference type="HAMAP-Rule" id="MF_01477"/>
    </source>
</evidence>
<comment type="similarity">
    <text evidence="1 2">Belongs to the Iojap/RsfS family.</text>
</comment>
<dbReference type="SUPFAM" id="SSF81301">
    <property type="entry name" value="Nucleotidyltransferase"/>
    <property type="match status" value="1"/>
</dbReference>
<keyword evidence="5" id="KW-1185">Reference proteome</keyword>
<dbReference type="AlphaFoldDB" id="A0A6B8KFK9"/>
<keyword evidence="2" id="KW-0810">Translation regulation</keyword>
<dbReference type="EMBL" id="CP046052">
    <property type="protein sequence ID" value="QGM47116.1"/>
    <property type="molecule type" value="Genomic_DNA"/>
</dbReference>
<dbReference type="GO" id="GO:0043023">
    <property type="term" value="F:ribosomal large subunit binding"/>
    <property type="evidence" value="ECO:0007669"/>
    <property type="project" value="TreeGrafter"/>
</dbReference>
<evidence type="ECO:0000313" key="5">
    <source>
        <dbReference type="Proteomes" id="UP000309061"/>
    </source>
</evidence>
<evidence type="ECO:0000313" key="4">
    <source>
        <dbReference type="EMBL" id="QGM47116.1"/>
    </source>
</evidence>
<dbReference type="GO" id="GO:0005737">
    <property type="term" value="C:cytoplasm"/>
    <property type="evidence" value="ECO:0007669"/>
    <property type="project" value="UniProtKB-SubCell"/>
</dbReference>
<dbReference type="HAMAP" id="MF_01477">
    <property type="entry name" value="Iojap_RsfS"/>
    <property type="match status" value="1"/>
</dbReference>
<dbReference type="Pfam" id="PF02410">
    <property type="entry name" value="RsfS"/>
    <property type="match status" value="1"/>
</dbReference>
<accession>A0A6B8KFK9</accession>
<name>A0A6B8KFK9_9HYPH</name>
<dbReference type="GO" id="GO:0042256">
    <property type="term" value="P:cytosolic ribosome assembly"/>
    <property type="evidence" value="ECO:0007669"/>
    <property type="project" value="UniProtKB-UniRule"/>
</dbReference>
<protein>
    <recommendedName>
        <fullName evidence="2">Ribosomal silencing factor RsfS</fullName>
    </recommendedName>
</protein>
<dbReference type="KEGG" id="mhey:H2LOC_016245"/>
<dbReference type="InterPro" id="IPR004394">
    <property type="entry name" value="Iojap/RsfS/C7orf30"/>
</dbReference>
<reference evidence="4 5" key="1">
    <citation type="submission" date="2019-11" db="EMBL/GenBank/DDBJ databases">
        <title>The genome sequence of Methylocystis heyeri.</title>
        <authorList>
            <person name="Oshkin I.Y."/>
            <person name="Miroshnikov K."/>
            <person name="Dedysh S.N."/>
        </authorList>
    </citation>
    <scope>NUCLEOTIDE SEQUENCE [LARGE SCALE GENOMIC DNA]</scope>
    <source>
        <strain evidence="4 5">H2</strain>
    </source>
</reference>
<keyword evidence="2" id="KW-0963">Cytoplasm</keyword>
<evidence type="ECO:0000256" key="3">
    <source>
        <dbReference type="SAM" id="MobiDB-lite"/>
    </source>
</evidence>
<feature type="compositionally biased region" description="Polar residues" evidence="3">
    <location>
        <begin position="1"/>
        <end position="14"/>
    </location>
</feature>
<dbReference type="PANTHER" id="PTHR21043:SF0">
    <property type="entry name" value="MITOCHONDRIAL ASSEMBLY OF RIBOSOMAL LARGE SUBUNIT PROTEIN 1"/>
    <property type="match status" value="1"/>
</dbReference>
<dbReference type="GO" id="GO:0090071">
    <property type="term" value="P:negative regulation of ribosome biogenesis"/>
    <property type="evidence" value="ECO:0007669"/>
    <property type="project" value="UniProtKB-UniRule"/>
</dbReference>
<sequence length="140" mass="14947">MAKLTTSALTSRGHSTADGAPQALSAESFSLAEKLLASLDEAKAEDVATIDLRDKTSLADVMIIASGRSSVHVGAIADRVIKACKAAGVSAPRVEGLTQGDWVLVDAGDAIIHIFRPEVRLFYNLEKMWGGDRPREMRLV</sequence>
<comment type="subcellular location">
    <subcellularLocation>
        <location evidence="2">Cytoplasm</location>
    </subcellularLocation>
</comment>
<proteinExistence type="inferred from homology"/>
<dbReference type="OrthoDB" id="9793681at2"/>
<keyword evidence="2" id="KW-0678">Repressor</keyword>
<comment type="function">
    <text evidence="2">Functions as a ribosomal silencing factor. Interacts with ribosomal protein uL14 (rplN), blocking formation of intersubunit bridge B8. Prevents association of the 30S and 50S ribosomal subunits and the formation of functional ribosomes, thus repressing translation.</text>
</comment>
<dbReference type="Gene3D" id="3.30.460.10">
    <property type="entry name" value="Beta Polymerase, domain 2"/>
    <property type="match status" value="1"/>
</dbReference>
<comment type="subunit">
    <text evidence="2">Interacts with ribosomal protein uL14 (rplN).</text>
</comment>